<reference evidence="4" key="1">
    <citation type="journal article" date="2019" name="Int. J. Syst. Evol. Microbiol.">
        <title>The Global Catalogue of Microorganisms (GCM) 10K type strain sequencing project: providing services to taxonomists for standard genome sequencing and annotation.</title>
        <authorList>
            <consortium name="The Broad Institute Genomics Platform"/>
            <consortium name="The Broad Institute Genome Sequencing Center for Infectious Disease"/>
            <person name="Wu L."/>
            <person name="Ma J."/>
        </authorList>
    </citation>
    <scope>NUCLEOTIDE SEQUENCE [LARGE SCALE GENOMIC DNA]</scope>
    <source>
        <strain evidence="4">CGMCC 1.12702</strain>
    </source>
</reference>
<organism evidence="3 4">
    <name type="scientific">Sphingomonas arantia</name>
    <dbReference type="NCBI Taxonomy" id="1460676"/>
    <lineage>
        <taxon>Bacteria</taxon>
        <taxon>Pseudomonadati</taxon>
        <taxon>Pseudomonadota</taxon>
        <taxon>Alphaproteobacteria</taxon>
        <taxon>Sphingomonadales</taxon>
        <taxon>Sphingomonadaceae</taxon>
        <taxon>Sphingomonas</taxon>
    </lineage>
</organism>
<protein>
    <submittedName>
        <fullName evidence="3">MucR family transcriptional regulator</fullName>
    </submittedName>
</protein>
<feature type="region of interest" description="Disordered" evidence="2">
    <location>
        <begin position="125"/>
        <end position="159"/>
    </location>
</feature>
<dbReference type="Gene3D" id="1.10.10.1550">
    <property type="entry name" value="ROS/MUCR transcriptional regulator protein"/>
    <property type="match status" value="1"/>
</dbReference>
<gene>
    <name evidence="3" type="ORF">ACFSGX_05175</name>
</gene>
<dbReference type="RefSeq" id="WP_380927977.1">
    <property type="nucleotide sequence ID" value="NZ_JBHUGS010000001.1"/>
</dbReference>
<sequence length="159" mass="17183">MPANEDLLGLVADIVSAHVSNNNVATAEVPGLIRATYEAMAGLGEPQEPEPAGKPEPAVSARKSLSNPNHILSMIDGKPYTMLKRHLAQNGMTPAEYRERFDLPSDYPMTAKAYSERRRELAHSFGLGRKKVEPAAAPAKPERKPRAKKAAADDQGNDA</sequence>
<keyword evidence="4" id="KW-1185">Reference proteome</keyword>
<evidence type="ECO:0000256" key="2">
    <source>
        <dbReference type="SAM" id="MobiDB-lite"/>
    </source>
</evidence>
<dbReference type="Pfam" id="PF05443">
    <property type="entry name" value="ROS_MUCR"/>
    <property type="match status" value="1"/>
</dbReference>
<dbReference type="InterPro" id="IPR008807">
    <property type="entry name" value="ROS_MUCR"/>
</dbReference>
<evidence type="ECO:0000256" key="1">
    <source>
        <dbReference type="ARBA" id="ARBA00007031"/>
    </source>
</evidence>
<evidence type="ECO:0000313" key="4">
    <source>
        <dbReference type="Proteomes" id="UP001597400"/>
    </source>
</evidence>
<name>A0ABW4TYS8_9SPHN</name>
<accession>A0ABW4TYS8</accession>
<proteinExistence type="inferred from homology"/>
<dbReference type="Proteomes" id="UP001597400">
    <property type="component" value="Unassembled WGS sequence"/>
</dbReference>
<comment type="caution">
    <text evidence="3">The sequence shown here is derived from an EMBL/GenBank/DDBJ whole genome shotgun (WGS) entry which is preliminary data.</text>
</comment>
<comment type="similarity">
    <text evidence="1">Belongs to the ros/MucR family.</text>
</comment>
<feature type="region of interest" description="Disordered" evidence="2">
    <location>
        <begin position="44"/>
        <end position="71"/>
    </location>
</feature>
<dbReference type="EMBL" id="JBHUGS010000001">
    <property type="protein sequence ID" value="MFD1950156.1"/>
    <property type="molecule type" value="Genomic_DNA"/>
</dbReference>
<evidence type="ECO:0000313" key="3">
    <source>
        <dbReference type="EMBL" id="MFD1950156.1"/>
    </source>
</evidence>
<dbReference type="InterPro" id="IPR041920">
    <property type="entry name" value="ROS/MUCR_sf"/>
</dbReference>